<sequence>MSDDELIKLAEKTTIQLYNDYEKARQEEKLFSMESFTEEIDYKYEAYKDYYGSDVRATYEQYLENVKPMTEDIYYTVEGETAVNAANYTLDIEIDDLGQNTANMKLIIPDAFYYLEGYSDANTFSSYVEALFFTSENIFSEMDKDQWAKTLEQNYIVNLESSGSFKEKAGFKGTHPQNYLPAPYVWEQRDREINTDGEIIDRMIFDTHFSGVKTNNGSLLTRVDESFVGFRLDNPDTKKNNVTIEGK</sequence>
<dbReference type="Proteomes" id="UP000626786">
    <property type="component" value="Unassembled WGS sequence"/>
</dbReference>
<name>A0ABR8UA36_9BACL</name>
<dbReference type="RefSeq" id="WP_191694266.1">
    <property type="nucleotide sequence ID" value="NZ_JACSQN010000006.1"/>
</dbReference>
<proteinExistence type="predicted"/>
<gene>
    <name evidence="1" type="ORF">H9649_08250</name>
</gene>
<accession>A0ABR8UA36</accession>
<comment type="caution">
    <text evidence="1">The sequence shown here is derived from an EMBL/GenBank/DDBJ whole genome shotgun (WGS) entry which is preliminary data.</text>
</comment>
<evidence type="ECO:0000313" key="1">
    <source>
        <dbReference type="EMBL" id="MBD7984568.1"/>
    </source>
</evidence>
<dbReference type="EMBL" id="JACSQN010000006">
    <property type="protein sequence ID" value="MBD7984568.1"/>
    <property type="molecule type" value="Genomic_DNA"/>
</dbReference>
<organism evidence="1 2">
    <name type="scientific">Sporosarcina quadrami</name>
    <dbReference type="NCBI Taxonomy" id="2762234"/>
    <lineage>
        <taxon>Bacteria</taxon>
        <taxon>Bacillati</taxon>
        <taxon>Bacillota</taxon>
        <taxon>Bacilli</taxon>
        <taxon>Bacillales</taxon>
        <taxon>Caryophanaceae</taxon>
        <taxon>Sporosarcina</taxon>
    </lineage>
</organism>
<keyword evidence="2" id="KW-1185">Reference proteome</keyword>
<evidence type="ECO:0000313" key="2">
    <source>
        <dbReference type="Proteomes" id="UP000626786"/>
    </source>
</evidence>
<protein>
    <submittedName>
        <fullName evidence="1">Uncharacterized protein</fullName>
    </submittedName>
</protein>
<reference evidence="1 2" key="1">
    <citation type="submission" date="2020-08" db="EMBL/GenBank/DDBJ databases">
        <title>A Genomic Blueprint of the Chicken Gut Microbiome.</title>
        <authorList>
            <person name="Gilroy R."/>
            <person name="Ravi A."/>
            <person name="Getino M."/>
            <person name="Pursley I."/>
            <person name="Horton D.L."/>
            <person name="Alikhan N.-F."/>
            <person name="Baker D."/>
            <person name="Gharbi K."/>
            <person name="Hall N."/>
            <person name="Watson M."/>
            <person name="Adriaenssens E.M."/>
            <person name="Foster-Nyarko E."/>
            <person name="Jarju S."/>
            <person name="Secka A."/>
            <person name="Antonio M."/>
            <person name="Oren A."/>
            <person name="Chaudhuri R."/>
            <person name="La Ragione R.M."/>
            <person name="Hildebrand F."/>
            <person name="Pallen M.J."/>
        </authorList>
    </citation>
    <scope>NUCLEOTIDE SEQUENCE [LARGE SCALE GENOMIC DNA]</scope>
    <source>
        <strain evidence="1 2">Sa2YVA2</strain>
    </source>
</reference>